<keyword evidence="2" id="KW-1185">Reference proteome</keyword>
<gene>
    <name evidence="1" type="ORF">J3D65DRAFT_615651</name>
</gene>
<proteinExistence type="predicted"/>
<dbReference type="Proteomes" id="UP001360953">
    <property type="component" value="Unassembled WGS sequence"/>
</dbReference>
<sequence>MFLMAVGVVRRRAMWKQSRERRGGLYLNAAAHAVMRLVAQARRCWRGISSRPLPPLEVLDSTSAAEVCVVAATNPPLPPDYCFAPWMIWTCLVLWVCWYSHFQVQVLALCCHLEVPINTMTLDTAQHHHSTLPPLHPHLVTPTDLEKAEKYQKRVGALHVV</sequence>
<name>A0ABR1LZB2_9PEZI</name>
<accession>A0ABR1LZB2</accession>
<comment type="caution">
    <text evidence="1">The sequence shown here is derived from an EMBL/GenBank/DDBJ whole genome shotgun (WGS) entry which is preliminary data.</text>
</comment>
<protein>
    <submittedName>
        <fullName evidence="1">Uncharacterized protein</fullName>
    </submittedName>
</protein>
<reference evidence="1 2" key="1">
    <citation type="submission" date="2024-04" db="EMBL/GenBank/DDBJ databases">
        <title>Phyllosticta paracitricarpa is synonymous to the EU quarantine fungus P. citricarpa based on phylogenomic analyses.</title>
        <authorList>
            <consortium name="Lawrence Berkeley National Laboratory"/>
            <person name="Van ingen-buijs V.A."/>
            <person name="Van westerhoven A.C."/>
            <person name="Haridas S."/>
            <person name="Skiadas P."/>
            <person name="Martin F."/>
            <person name="Groenewald J.Z."/>
            <person name="Crous P.W."/>
            <person name="Seidl M.F."/>
        </authorList>
    </citation>
    <scope>NUCLEOTIDE SEQUENCE [LARGE SCALE GENOMIC DNA]</scope>
    <source>
        <strain evidence="1 2">CPC 17464</strain>
    </source>
</reference>
<dbReference type="EMBL" id="JBBPEH010000003">
    <property type="protein sequence ID" value="KAK7540545.1"/>
    <property type="molecule type" value="Genomic_DNA"/>
</dbReference>
<dbReference type="GeneID" id="92032260"/>
<evidence type="ECO:0000313" key="1">
    <source>
        <dbReference type="EMBL" id="KAK7540545.1"/>
    </source>
</evidence>
<organism evidence="1 2">
    <name type="scientific">Phyllosticta citribraziliensis</name>
    <dbReference type="NCBI Taxonomy" id="989973"/>
    <lineage>
        <taxon>Eukaryota</taxon>
        <taxon>Fungi</taxon>
        <taxon>Dikarya</taxon>
        <taxon>Ascomycota</taxon>
        <taxon>Pezizomycotina</taxon>
        <taxon>Dothideomycetes</taxon>
        <taxon>Dothideomycetes incertae sedis</taxon>
        <taxon>Botryosphaeriales</taxon>
        <taxon>Phyllostictaceae</taxon>
        <taxon>Phyllosticta</taxon>
    </lineage>
</organism>
<evidence type="ECO:0000313" key="2">
    <source>
        <dbReference type="Proteomes" id="UP001360953"/>
    </source>
</evidence>
<dbReference type="RefSeq" id="XP_066657476.1">
    <property type="nucleotide sequence ID" value="XM_066799354.1"/>
</dbReference>